<dbReference type="AlphaFoldDB" id="A0A0F9EMB8"/>
<sequence length="96" mass="11575">MDEQTITAEEKLKQINEERMALKKEILDKRSKRLEEAAKMRETRDIVLDAVNKGLNDVLEMIYFYNKLGKVERYKRNIFREIIDTLNKLEKENEKK</sequence>
<dbReference type="EMBL" id="LAZR01034168">
    <property type="protein sequence ID" value="KKL46065.1"/>
    <property type="molecule type" value="Genomic_DNA"/>
</dbReference>
<feature type="coiled-coil region" evidence="1">
    <location>
        <begin position="5"/>
        <end position="32"/>
    </location>
</feature>
<protein>
    <submittedName>
        <fullName evidence="2">Uncharacterized protein</fullName>
    </submittedName>
</protein>
<accession>A0A0F9EMB8</accession>
<evidence type="ECO:0000313" key="2">
    <source>
        <dbReference type="EMBL" id="KKL46065.1"/>
    </source>
</evidence>
<reference evidence="2" key="1">
    <citation type="journal article" date="2015" name="Nature">
        <title>Complex archaea that bridge the gap between prokaryotes and eukaryotes.</title>
        <authorList>
            <person name="Spang A."/>
            <person name="Saw J.H."/>
            <person name="Jorgensen S.L."/>
            <person name="Zaremba-Niedzwiedzka K."/>
            <person name="Martijn J."/>
            <person name="Lind A.E."/>
            <person name="van Eijk R."/>
            <person name="Schleper C."/>
            <person name="Guy L."/>
            <person name="Ettema T.J."/>
        </authorList>
    </citation>
    <scope>NUCLEOTIDE SEQUENCE</scope>
</reference>
<organism evidence="2">
    <name type="scientific">marine sediment metagenome</name>
    <dbReference type="NCBI Taxonomy" id="412755"/>
    <lineage>
        <taxon>unclassified sequences</taxon>
        <taxon>metagenomes</taxon>
        <taxon>ecological metagenomes</taxon>
    </lineage>
</organism>
<evidence type="ECO:0000256" key="1">
    <source>
        <dbReference type="SAM" id="Coils"/>
    </source>
</evidence>
<name>A0A0F9EMB8_9ZZZZ</name>
<proteinExistence type="predicted"/>
<keyword evidence="1" id="KW-0175">Coiled coil</keyword>
<gene>
    <name evidence="2" type="ORF">LCGC14_2349320</name>
</gene>
<comment type="caution">
    <text evidence="2">The sequence shown here is derived from an EMBL/GenBank/DDBJ whole genome shotgun (WGS) entry which is preliminary data.</text>
</comment>